<dbReference type="PANTHER" id="PTHR44899">
    <property type="entry name" value="CAMK FAMILY PROTEIN KINASE"/>
    <property type="match status" value="1"/>
</dbReference>
<dbReference type="Pfam" id="PF00069">
    <property type="entry name" value="Pkinase"/>
    <property type="match status" value="1"/>
</dbReference>
<name>A0A5J4TYF0_9EUKA</name>
<feature type="non-terminal residue" evidence="10">
    <location>
        <position position="222"/>
    </location>
</feature>
<comment type="catalytic activity">
    <reaction evidence="7">
        <text>L-threonyl-[protein] + ATP = O-phospho-L-threonyl-[protein] + ADP + H(+)</text>
        <dbReference type="Rhea" id="RHEA:46608"/>
        <dbReference type="Rhea" id="RHEA-COMP:11060"/>
        <dbReference type="Rhea" id="RHEA-COMP:11605"/>
        <dbReference type="ChEBI" id="CHEBI:15378"/>
        <dbReference type="ChEBI" id="CHEBI:30013"/>
        <dbReference type="ChEBI" id="CHEBI:30616"/>
        <dbReference type="ChEBI" id="CHEBI:61977"/>
        <dbReference type="ChEBI" id="CHEBI:456216"/>
        <dbReference type="EC" id="2.7.11.1"/>
    </reaction>
</comment>
<comment type="caution">
    <text evidence="10">The sequence shown here is derived from an EMBL/GenBank/DDBJ whole genome shotgun (WGS) entry which is preliminary data.</text>
</comment>
<evidence type="ECO:0000256" key="6">
    <source>
        <dbReference type="ARBA" id="ARBA00022840"/>
    </source>
</evidence>
<dbReference type="InterPro" id="IPR011009">
    <property type="entry name" value="Kinase-like_dom_sf"/>
</dbReference>
<evidence type="ECO:0000256" key="3">
    <source>
        <dbReference type="ARBA" id="ARBA00022679"/>
    </source>
</evidence>
<evidence type="ECO:0000256" key="7">
    <source>
        <dbReference type="ARBA" id="ARBA00047899"/>
    </source>
</evidence>
<reference evidence="10 11" key="1">
    <citation type="submission" date="2019-03" db="EMBL/GenBank/DDBJ databases">
        <title>Single cell metagenomics reveals metabolic interactions within the superorganism composed of flagellate Streblomastix strix and complex community of Bacteroidetes bacteria on its surface.</title>
        <authorList>
            <person name="Treitli S.C."/>
            <person name="Kolisko M."/>
            <person name="Husnik F."/>
            <person name="Keeling P."/>
            <person name="Hampl V."/>
        </authorList>
    </citation>
    <scope>NUCLEOTIDE SEQUENCE [LARGE SCALE GENOMIC DNA]</scope>
    <source>
        <strain evidence="10">ST1C</strain>
    </source>
</reference>
<organism evidence="10 11">
    <name type="scientific">Streblomastix strix</name>
    <dbReference type="NCBI Taxonomy" id="222440"/>
    <lineage>
        <taxon>Eukaryota</taxon>
        <taxon>Metamonada</taxon>
        <taxon>Preaxostyla</taxon>
        <taxon>Oxymonadida</taxon>
        <taxon>Streblomastigidae</taxon>
        <taxon>Streblomastix</taxon>
    </lineage>
</organism>
<evidence type="ECO:0000256" key="4">
    <source>
        <dbReference type="ARBA" id="ARBA00022741"/>
    </source>
</evidence>
<keyword evidence="2" id="KW-0723">Serine/threonine-protein kinase</keyword>
<proteinExistence type="predicted"/>
<gene>
    <name evidence="10" type="ORF">EZS28_041335</name>
</gene>
<dbReference type="GO" id="GO:0004674">
    <property type="term" value="F:protein serine/threonine kinase activity"/>
    <property type="evidence" value="ECO:0007669"/>
    <property type="project" value="UniProtKB-KW"/>
</dbReference>
<evidence type="ECO:0000256" key="1">
    <source>
        <dbReference type="ARBA" id="ARBA00012513"/>
    </source>
</evidence>
<accession>A0A5J4TYF0</accession>
<dbReference type="PANTHER" id="PTHR44899:SF3">
    <property type="entry name" value="SERINE_THREONINE-PROTEIN KINASE NEK1"/>
    <property type="match status" value="1"/>
</dbReference>
<dbReference type="SUPFAM" id="SSF50044">
    <property type="entry name" value="SH3-domain"/>
    <property type="match status" value="1"/>
</dbReference>
<evidence type="ECO:0000256" key="5">
    <source>
        <dbReference type="ARBA" id="ARBA00022777"/>
    </source>
</evidence>
<dbReference type="EC" id="2.7.11.1" evidence="1"/>
<evidence type="ECO:0000256" key="2">
    <source>
        <dbReference type="ARBA" id="ARBA00022527"/>
    </source>
</evidence>
<keyword evidence="6" id="KW-0067">ATP-binding</keyword>
<evidence type="ECO:0000259" key="9">
    <source>
        <dbReference type="PROSITE" id="PS50011"/>
    </source>
</evidence>
<evidence type="ECO:0000313" key="11">
    <source>
        <dbReference type="Proteomes" id="UP000324800"/>
    </source>
</evidence>
<dbReference type="InterPro" id="IPR051131">
    <property type="entry name" value="NEK_Ser/Thr_kinase_NIMA"/>
</dbReference>
<evidence type="ECO:0000256" key="8">
    <source>
        <dbReference type="ARBA" id="ARBA00048679"/>
    </source>
</evidence>
<protein>
    <recommendedName>
        <fullName evidence="1">non-specific serine/threonine protein kinase</fullName>
        <ecNumber evidence="1">2.7.11.1</ecNumber>
    </recommendedName>
</protein>
<dbReference type="PROSITE" id="PS50011">
    <property type="entry name" value="PROTEIN_KINASE_DOM"/>
    <property type="match status" value="1"/>
</dbReference>
<dbReference type="SUPFAM" id="SSF56112">
    <property type="entry name" value="Protein kinase-like (PK-like)"/>
    <property type="match status" value="1"/>
</dbReference>
<dbReference type="InterPro" id="IPR036028">
    <property type="entry name" value="SH3-like_dom_sf"/>
</dbReference>
<dbReference type="Gene3D" id="3.30.200.20">
    <property type="entry name" value="Phosphorylase Kinase, domain 1"/>
    <property type="match status" value="1"/>
</dbReference>
<dbReference type="EMBL" id="SNRW01023283">
    <property type="protein sequence ID" value="KAA6363138.1"/>
    <property type="molecule type" value="Genomic_DNA"/>
</dbReference>
<dbReference type="InterPro" id="IPR000719">
    <property type="entry name" value="Prot_kinase_dom"/>
</dbReference>
<dbReference type="Proteomes" id="UP000324800">
    <property type="component" value="Unassembled WGS sequence"/>
</dbReference>
<comment type="catalytic activity">
    <reaction evidence="8">
        <text>L-seryl-[protein] + ATP = O-phospho-L-seryl-[protein] + ADP + H(+)</text>
        <dbReference type="Rhea" id="RHEA:17989"/>
        <dbReference type="Rhea" id="RHEA-COMP:9863"/>
        <dbReference type="Rhea" id="RHEA-COMP:11604"/>
        <dbReference type="ChEBI" id="CHEBI:15378"/>
        <dbReference type="ChEBI" id="CHEBI:29999"/>
        <dbReference type="ChEBI" id="CHEBI:30616"/>
        <dbReference type="ChEBI" id="CHEBI:83421"/>
        <dbReference type="ChEBI" id="CHEBI:456216"/>
        <dbReference type="EC" id="2.7.11.1"/>
    </reaction>
</comment>
<evidence type="ECO:0000313" key="10">
    <source>
        <dbReference type="EMBL" id="KAA6363138.1"/>
    </source>
</evidence>
<dbReference type="AlphaFoldDB" id="A0A5J4TYF0"/>
<keyword evidence="5" id="KW-0418">Kinase</keyword>
<dbReference type="GO" id="GO:0005524">
    <property type="term" value="F:ATP binding"/>
    <property type="evidence" value="ECO:0007669"/>
    <property type="project" value="UniProtKB-KW"/>
</dbReference>
<sequence length="222" mass="25753">MTEKKELFEVVADYAGKDGDPQFLPVSKGDIVRVIKKESGYFTVEKKVNGKVPQVNLRPYSPPPWTQIQNAPSLSMFRGRRNRFRPRQELQNSSSIQNNQSNVIPATSSSIQQQDYKPKFEDFEIISRFVGGMMGKTYLVRHNKLNTLFVMKRVDYLDEKEKKSAEEEVEQMRRLSSQYIVRLIWTLTRDADLCLIQEFCSGGDSRKLIIELQKIPEAKRIN</sequence>
<keyword evidence="4" id="KW-0547">Nucleotide-binding</keyword>
<keyword evidence="3" id="KW-0808">Transferase</keyword>
<feature type="domain" description="Protein kinase" evidence="9">
    <location>
        <begin position="123"/>
        <end position="222"/>
    </location>
</feature>